<sequence length="88" mass="10667">MVRRRGTYQIKIRDKQLVCFFCQHDEFLHREVYTDLNPLGETVTDQLTLQSFYCTSCGEIRMFQEKNRFDHMLQKHVSIIEYTEVTKE</sequence>
<gene>
    <name evidence="1" type="ORF">SAMN05421670_0971</name>
</gene>
<evidence type="ECO:0000313" key="2">
    <source>
        <dbReference type="Proteomes" id="UP000198734"/>
    </source>
</evidence>
<protein>
    <submittedName>
        <fullName evidence="1">Uncharacterized protein</fullName>
    </submittedName>
</protein>
<proteinExistence type="predicted"/>
<dbReference type="AlphaFoldDB" id="A0A1I5VUV3"/>
<reference evidence="2" key="1">
    <citation type="submission" date="2016-10" db="EMBL/GenBank/DDBJ databases">
        <authorList>
            <person name="Varghese N."/>
            <person name="Submissions S."/>
        </authorList>
    </citation>
    <scope>NUCLEOTIDE SEQUENCE [LARGE SCALE GENOMIC DNA]</scope>
    <source>
        <strain evidence="2">DSM 11706</strain>
    </source>
</reference>
<dbReference type="OrthoDB" id="2968557at2"/>
<dbReference type="EMBL" id="FOXU01000001">
    <property type="protein sequence ID" value="SFQ11067.1"/>
    <property type="molecule type" value="Genomic_DNA"/>
</dbReference>
<dbReference type="RefSeq" id="WP_093534703.1">
    <property type="nucleotide sequence ID" value="NZ_FOXU01000001.1"/>
</dbReference>
<accession>A0A1I5VUV3</accession>
<evidence type="ECO:0000313" key="1">
    <source>
        <dbReference type="EMBL" id="SFQ11067.1"/>
    </source>
</evidence>
<keyword evidence="2" id="KW-1185">Reference proteome</keyword>
<organism evidence="1 2">
    <name type="scientific">Psychrobacillus psychrotolerans</name>
    <dbReference type="NCBI Taxonomy" id="126156"/>
    <lineage>
        <taxon>Bacteria</taxon>
        <taxon>Bacillati</taxon>
        <taxon>Bacillota</taxon>
        <taxon>Bacilli</taxon>
        <taxon>Bacillales</taxon>
        <taxon>Bacillaceae</taxon>
        <taxon>Psychrobacillus</taxon>
    </lineage>
</organism>
<dbReference type="Proteomes" id="UP000198734">
    <property type="component" value="Unassembled WGS sequence"/>
</dbReference>
<name>A0A1I5VUV3_9BACI</name>